<evidence type="ECO:0000256" key="4">
    <source>
        <dbReference type="ARBA" id="ARBA00022723"/>
    </source>
</evidence>
<dbReference type="InterPro" id="IPR006655">
    <property type="entry name" value="Mopterin_OxRdtase_prok_CS"/>
</dbReference>
<keyword evidence="10" id="KW-1185">Reference proteome</keyword>
<sequence length="693" mass="75984">MIGGMTKTARAVCPLDCPDTCSLILTLDPQANRLLKVEGDPQHPITQGFACVKTYRYPERNHHPERPLYPLRRTGPKGSGQFERVGWDEALDEIAQRLQHILDTSGGQAVLPYHYAGTMGLHQYEHPLAFFRAIGAAELETTICATAGAAAWEASYGFPRMGTDPEDIPQARFIFLWGINSLHTNTHLTPFLKQARHNGARIVHIDPYQSLTSRFADEHIKLRPGSDAALAYGMARVILEHRLHDPAYIERATQGFAAFQETAQAWTLERTEAATGVPAATVERLALEFARARASFIRTSYGMTRHPGGGSALRAVILLPALIGAWQYPGGGALLTTSGVFPLNRKYLGGKHLIEPEASGPRPGAAGYLRPNPEVRRINMNQLGSALTRLEPPLRALFVFNSNPLVVAPNSGAVRQGMQREDLFTVVLEQALTETARYADYVLPATTFLEHPDLYTAYGHHYLSWNAAVLDPQGEARPNTQVFAELARRLELEEPTLYWSAEELAQTLLASDHPWLKGITLERLQAEGYVRLNTPRAFLPFKDGAPTPTGKVCFDPPPAVILTEPEADYPLILLTPPAKHFLNSTYGHVERLVAGEGGEPVLWIHPQDAALYGVADGATVHIRSRHGEVIRRAKVSPAPIPGTVVLEGTWWERNAPDGKGINWLTGEGLTDLGAGSTFHSNPVAVIPRSNASD</sequence>
<dbReference type="Proteomes" id="UP000266178">
    <property type="component" value="Unassembled WGS sequence"/>
</dbReference>
<evidence type="ECO:0000256" key="3">
    <source>
        <dbReference type="ARBA" id="ARBA00022505"/>
    </source>
</evidence>
<evidence type="ECO:0000256" key="7">
    <source>
        <dbReference type="ARBA" id="ARBA00023014"/>
    </source>
</evidence>
<dbReference type="AlphaFoldDB" id="A0A399F5S5"/>
<dbReference type="CDD" id="cd02786">
    <property type="entry name" value="MopB_CT_3"/>
    <property type="match status" value="1"/>
</dbReference>
<dbReference type="GO" id="GO:0046872">
    <property type="term" value="F:metal ion binding"/>
    <property type="evidence" value="ECO:0007669"/>
    <property type="project" value="UniProtKB-KW"/>
</dbReference>
<dbReference type="InterPro" id="IPR009010">
    <property type="entry name" value="Asp_de-COase-like_dom_sf"/>
</dbReference>
<dbReference type="SUPFAM" id="SSF53706">
    <property type="entry name" value="Formate dehydrogenase/DMSO reductase, domains 1-3"/>
    <property type="match status" value="1"/>
</dbReference>
<keyword evidence="5 9" id="KW-0560">Oxidoreductase</keyword>
<keyword evidence="6" id="KW-0408">Iron</keyword>
<dbReference type="GO" id="GO:0016491">
    <property type="term" value="F:oxidoreductase activity"/>
    <property type="evidence" value="ECO:0007669"/>
    <property type="project" value="UniProtKB-KW"/>
</dbReference>
<keyword evidence="4" id="KW-0479">Metal-binding</keyword>
<dbReference type="SUPFAM" id="SSF50692">
    <property type="entry name" value="ADC-like"/>
    <property type="match status" value="1"/>
</dbReference>
<dbReference type="PANTHER" id="PTHR43742">
    <property type="entry name" value="TRIMETHYLAMINE-N-OXIDE REDUCTASE"/>
    <property type="match status" value="1"/>
</dbReference>
<accession>A0A399F5S5</accession>
<dbReference type="PROSITE" id="PS51669">
    <property type="entry name" value="4FE4S_MOW_BIS_MGD"/>
    <property type="match status" value="1"/>
</dbReference>
<comment type="cofactor">
    <cofactor evidence="1">
        <name>Mo-bis(molybdopterin guanine dinucleotide)</name>
        <dbReference type="ChEBI" id="CHEBI:60539"/>
    </cofactor>
</comment>
<dbReference type="GO" id="GO:0051536">
    <property type="term" value="F:iron-sulfur cluster binding"/>
    <property type="evidence" value="ECO:0007669"/>
    <property type="project" value="UniProtKB-KW"/>
</dbReference>
<evidence type="ECO:0000256" key="6">
    <source>
        <dbReference type="ARBA" id="ARBA00023004"/>
    </source>
</evidence>
<dbReference type="Pfam" id="PF00384">
    <property type="entry name" value="Molybdopterin"/>
    <property type="match status" value="1"/>
</dbReference>
<dbReference type="EMBL" id="QWLB01000058">
    <property type="protein sequence ID" value="RIH91095.1"/>
    <property type="molecule type" value="Genomic_DNA"/>
</dbReference>
<dbReference type="InterPro" id="IPR006963">
    <property type="entry name" value="Mopterin_OxRdtase_4Fe-4S_dom"/>
</dbReference>
<dbReference type="Gene3D" id="3.40.50.740">
    <property type="match status" value="1"/>
</dbReference>
<dbReference type="Gene3D" id="3.40.228.10">
    <property type="entry name" value="Dimethylsulfoxide Reductase, domain 2"/>
    <property type="match status" value="1"/>
</dbReference>
<dbReference type="InterPro" id="IPR006656">
    <property type="entry name" value="Mopterin_OxRdtase"/>
</dbReference>
<dbReference type="Pfam" id="PF01568">
    <property type="entry name" value="Molydop_binding"/>
    <property type="match status" value="1"/>
</dbReference>
<dbReference type="GO" id="GO:0043546">
    <property type="term" value="F:molybdopterin cofactor binding"/>
    <property type="evidence" value="ECO:0007669"/>
    <property type="project" value="InterPro"/>
</dbReference>
<reference evidence="9 10" key="1">
    <citation type="submission" date="2018-08" db="EMBL/GenBank/DDBJ databases">
        <title>Meiothermus granaticius genome AF-68 sequencing project.</title>
        <authorList>
            <person name="Da Costa M.S."/>
            <person name="Albuquerque L."/>
            <person name="Raposo P."/>
            <person name="Froufe H.J.C."/>
            <person name="Barroso C.S."/>
            <person name="Egas C."/>
        </authorList>
    </citation>
    <scope>NUCLEOTIDE SEQUENCE [LARGE SCALE GENOMIC DNA]</scope>
    <source>
        <strain evidence="9 10">AF-68</strain>
    </source>
</reference>
<comment type="similarity">
    <text evidence="2">Belongs to the prokaryotic molybdopterin-containing oxidoreductase family.</text>
</comment>
<dbReference type="Gene3D" id="2.20.25.90">
    <property type="entry name" value="ADC-like domains"/>
    <property type="match status" value="1"/>
</dbReference>
<evidence type="ECO:0000313" key="9">
    <source>
        <dbReference type="EMBL" id="RIH91095.1"/>
    </source>
</evidence>
<dbReference type="InterPro" id="IPR050612">
    <property type="entry name" value="Prok_Mopterin_Oxidored"/>
</dbReference>
<comment type="caution">
    <text evidence="9">The sequence shown here is derived from an EMBL/GenBank/DDBJ whole genome shotgun (WGS) entry which is preliminary data.</text>
</comment>
<protein>
    <submittedName>
        <fullName evidence="9">Assimilatory nitrate reductase catalytic subunit</fullName>
        <ecNumber evidence="9">1.7.99.4</ecNumber>
    </submittedName>
</protein>
<evidence type="ECO:0000256" key="1">
    <source>
        <dbReference type="ARBA" id="ARBA00001942"/>
    </source>
</evidence>
<dbReference type="InterPro" id="IPR006657">
    <property type="entry name" value="MoPterin_dinucl-bd_dom"/>
</dbReference>
<evidence type="ECO:0000256" key="2">
    <source>
        <dbReference type="ARBA" id="ARBA00010312"/>
    </source>
</evidence>
<dbReference type="CDD" id="cd02766">
    <property type="entry name" value="MopB_3"/>
    <property type="match status" value="1"/>
</dbReference>
<dbReference type="Pfam" id="PF04879">
    <property type="entry name" value="Molybdop_Fe4S4"/>
    <property type="match status" value="1"/>
</dbReference>
<organism evidence="9 10">
    <name type="scientific">Meiothermus granaticius NBRC 107808</name>
    <dbReference type="NCBI Taxonomy" id="1227551"/>
    <lineage>
        <taxon>Bacteria</taxon>
        <taxon>Thermotogati</taxon>
        <taxon>Deinococcota</taxon>
        <taxon>Deinococci</taxon>
        <taxon>Thermales</taxon>
        <taxon>Thermaceae</taxon>
        <taxon>Meiothermus</taxon>
    </lineage>
</organism>
<evidence type="ECO:0000313" key="10">
    <source>
        <dbReference type="Proteomes" id="UP000266178"/>
    </source>
</evidence>
<dbReference type="SMART" id="SM00926">
    <property type="entry name" value="Molybdop_Fe4S4"/>
    <property type="match status" value="1"/>
</dbReference>
<keyword evidence="3" id="KW-0500">Molybdenum</keyword>
<evidence type="ECO:0000256" key="5">
    <source>
        <dbReference type="ARBA" id="ARBA00023002"/>
    </source>
</evidence>
<name>A0A399F5S5_9DEIN</name>
<evidence type="ECO:0000259" key="8">
    <source>
        <dbReference type="PROSITE" id="PS51669"/>
    </source>
</evidence>
<dbReference type="PANTHER" id="PTHR43742:SF6">
    <property type="entry name" value="OXIDOREDUCTASE YYAE-RELATED"/>
    <property type="match status" value="1"/>
</dbReference>
<dbReference type="EC" id="1.7.99.4" evidence="9"/>
<keyword evidence="7" id="KW-0411">Iron-sulfur</keyword>
<dbReference type="Gene3D" id="3.30.2070.10">
    <property type="entry name" value="Formate dehydrogenase/DMSO reductase"/>
    <property type="match status" value="1"/>
</dbReference>
<dbReference type="InterPro" id="IPR037920">
    <property type="entry name" value="YoaE_C"/>
</dbReference>
<dbReference type="Gene3D" id="2.40.40.20">
    <property type="match status" value="1"/>
</dbReference>
<gene>
    <name evidence="9" type="primary">nasC</name>
    <name evidence="9" type="ORF">Mgrana_03002</name>
</gene>
<feature type="domain" description="4Fe-4S Mo/W bis-MGD-type" evidence="8">
    <location>
        <begin position="6"/>
        <end position="65"/>
    </location>
</feature>
<proteinExistence type="inferred from homology"/>
<dbReference type="PROSITE" id="PS00490">
    <property type="entry name" value="MOLYBDOPTERIN_PROK_2"/>
    <property type="match status" value="1"/>
</dbReference>